<keyword evidence="1" id="KW-1133">Transmembrane helix</keyword>
<dbReference type="RefSeq" id="WP_209747470.1">
    <property type="nucleotide sequence ID" value="NZ_JBHSMH010000001.1"/>
</dbReference>
<evidence type="ECO:0000256" key="1">
    <source>
        <dbReference type="SAM" id="Phobius"/>
    </source>
</evidence>
<keyword evidence="1" id="KW-0812">Transmembrane</keyword>
<dbReference type="EMBL" id="JBHSMH010000001">
    <property type="protein sequence ID" value="MFC5467106.1"/>
    <property type="molecule type" value="Genomic_DNA"/>
</dbReference>
<evidence type="ECO:0000313" key="2">
    <source>
        <dbReference type="EMBL" id="MFC5467106.1"/>
    </source>
</evidence>
<dbReference type="Pfam" id="PF06898">
    <property type="entry name" value="YqfD"/>
    <property type="match status" value="1"/>
</dbReference>
<evidence type="ECO:0000313" key="3">
    <source>
        <dbReference type="Proteomes" id="UP001596105"/>
    </source>
</evidence>
<sequence length="392" mass="43427">MKGTWLANVRGYVGVKLIGGEPEKFLNAATEQRIGLWNISFAKGGELSFGVTVPDFFKLRPLLRDSGCRSRILSKHGLPFRMAKLSRRKTFAAGMFAFAIALFALSTFVWNVKIEGNSAIPPEKIRAAAREEGLYAFQSSFRLKSPDALAKKLALRLPEAAWIGVDKQGTTVTITVVDSTRPEKKPLVGPSNLVASDDAVVTRIIAESGRPKVERNDRVRKGDVLISGFIGNETNNKVVSSKGKVMGLVWHEYRIESPLETKTRNYTGTSQERKFLVIGGRALQISGYRGDTYELSRTLTTVKRAKLWDRLLPFGTMTEREQEVSETGKKLTPAEAKETGLAQARAELLLKSGPEASIKEEKILHERTENGKVMLTVYFEVEQSIAVERPIG</sequence>
<protein>
    <submittedName>
        <fullName evidence="2">Sporulation protein YqfD</fullName>
    </submittedName>
</protein>
<gene>
    <name evidence="2" type="primary">yqfD</name>
    <name evidence="2" type="ORF">ACFPPD_00115</name>
</gene>
<dbReference type="InterPro" id="IPR010690">
    <property type="entry name" value="YqfD"/>
</dbReference>
<dbReference type="Proteomes" id="UP001596105">
    <property type="component" value="Unassembled WGS sequence"/>
</dbReference>
<accession>A0ABW0LQZ7</accession>
<organism evidence="2 3">
    <name type="scientific">Cohnella suwonensis</name>
    <dbReference type="NCBI Taxonomy" id="696072"/>
    <lineage>
        <taxon>Bacteria</taxon>
        <taxon>Bacillati</taxon>
        <taxon>Bacillota</taxon>
        <taxon>Bacilli</taxon>
        <taxon>Bacillales</taxon>
        <taxon>Paenibacillaceae</taxon>
        <taxon>Cohnella</taxon>
    </lineage>
</organism>
<proteinExistence type="predicted"/>
<keyword evidence="1" id="KW-0472">Membrane</keyword>
<comment type="caution">
    <text evidence="2">The sequence shown here is derived from an EMBL/GenBank/DDBJ whole genome shotgun (WGS) entry which is preliminary data.</text>
</comment>
<name>A0ABW0LQZ7_9BACL</name>
<keyword evidence="3" id="KW-1185">Reference proteome</keyword>
<feature type="transmembrane region" description="Helical" evidence="1">
    <location>
        <begin position="91"/>
        <end position="110"/>
    </location>
</feature>
<dbReference type="PIRSF" id="PIRSF029895">
    <property type="entry name" value="SpoIV"/>
    <property type="match status" value="1"/>
</dbReference>
<reference evidence="3" key="1">
    <citation type="journal article" date="2019" name="Int. J. Syst. Evol. Microbiol.">
        <title>The Global Catalogue of Microorganisms (GCM) 10K type strain sequencing project: providing services to taxonomists for standard genome sequencing and annotation.</title>
        <authorList>
            <consortium name="The Broad Institute Genomics Platform"/>
            <consortium name="The Broad Institute Genome Sequencing Center for Infectious Disease"/>
            <person name="Wu L."/>
            <person name="Ma J."/>
        </authorList>
    </citation>
    <scope>NUCLEOTIDE SEQUENCE [LARGE SCALE GENOMIC DNA]</scope>
    <source>
        <strain evidence="3">CCUG 57113</strain>
    </source>
</reference>
<dbReference type="NCBIfam" id="TIGR02876">
    <property type="entry name" value="spore_yqfD"/>
    <property type="match status" value="1"/>
</dbReference>